<reference evidence="4" key="3">
    <citation type="submission" date="2025-04" db="UniProtKB">
        <authorList>
            <consortium name="RefSeq"/>
        </authorList>
    </citation>
    <scope>IDENTIFICATION</scope>
    <source>
        <strain evidence="4">CBS 304.34</strain>
    </source>
</reference>
<dbReference type="RefSeq" id="XP_033569436.1">
    <property type="nucleotide sequence ID" value="XM_033718406.1"/>
</dbReference>
<proteinExistence type="predicted"/>
<sequence>MPLFRLPHRFPTIAHPSLRTTPISRSFATTPFRQLKEDANRSGDEIEAKKQEQLKKQDKGEGHWHEELGSQSESHVKADQQKVDDHDEHMEDLQKETAKKGEEGKI</sequence>
<feature type="region of interest" description="Disordered" evidence="1">
    <location>
        <begin position="14"/>
        <end position="106"/>
    </location>
</feature>
<dbReference type="GeneID" id="54459299"/>
<dbReference type="Proteomes" id="UP000504636">
    <property type="component" value="Unplaced"/>
</dbReference>
<dbReference type="EMBL" id="MU003723">
    <property type="protein sequence ID" value="KAF2802472.1"/>
    <property type="molecule type" value="Genomic_DNA"/>
</dbReference>
<dbReference type="AlphaFoldDB" id="A0A6A6Y126"/>
<accession>A0A6A6Y126</accession>
<organism evidence="2">
    <name type="scientific">Mytilinidion resinicola</name>
    <dbReference type="NCBI Taxonomy" id="574789"/>
    <lineage>
        <taxon>Eukaryota</taxon>
        <taxon>Fungi</taxon>
        <taxon>Dikarya</taxon>
        <taxon>Ascomycota</taxon>
        <taxon>Pezizomycotina</taxon>
        <taxon>Dothideomycetes</taxon>
        <taxon>Pleosporomycetidae</taxon>
        <taxon>Mytilinidiales</taxon>
        <taxon>Mytilinidiaceae</taxon>
        <taxon>Mytilinidion</taxon>
    </lineage>
</organism>
<name>A0A6A6Y126_9PEZI</name>
<gene>
    <name evidence="2 4" type="ORF">BDZ99DRAFT_454834</name>
</gene>
<reference evidence="2 4" key="1">
    <citation type="journal article" date="2020" name="Stud. Mycol.">
        <title>101 Dothideomycetes genomes: a test case for predicting lifestyles and emergence of pathogens.</title>
        <authorList>
            <person name="Haridas S."/>
            <person name="Albert R."/>
            <person name="Binder M."/>
            <person name="Bloem J."/>
            <person name="Labutti K."/>
            <person name="Salamov A."/>
            <person name="Andreopoulos B."/>
            <person name="Baker S."/>
            <person name="Barry K."/>
            <person name="Bills G."/>
            <person name="Bluhm B."/>
            <person name="Cannon C."/>
            <person name="Castanera R."/>
            <person name="Culley D."/>
            <person name="Daum C."/>
            <person name="Ezra D."/>
            <person name="Gonzalez J."/>
            <person name="Henrissat B."/>
            <person name="Kuo A."/>
            <person name="Liang C."/>
            <person name="Lipzen A."/>
            <person name="Lutzoni F."/>
            <person name="Magnuson J."/>
            <person name="Mondo S."/>
            <person name="Nolan M."/>
            <person name="Ohm R."/>
            <person name="Pangilinan J."/>
            <person name="Park H.-J."/>
            <person name="Ramirez L."/>
            <person name="Alfaro M."/>
            <person name="Sun H."/>
            <person name="Tritt A."/>
            <person name="Yoshinaga Y."/>
            <person name="Zwiers L.-H."/>
            <person name="Turgeon B."/>
            <person name="Goodwin S."/>
            <person name="Spatafora J."/>
            <person name="Crous P."/>
            <person name="Grigoriev I."/>
        </authorList>
    </citation>
    <scope>NUCLEOTIDE SEQUENCE</scope>
    <source>
        <strain evidence="2 4">CBS 304.34</strain>
    </source>
</reference>
<evidence type="ECO:0000313" key="3">
    <source>
        <dbReference type="Proteomes" id="UP000504636"/>
    </source>
</evidence>
<reference evidence="4" key="2">
    <citation type="submission" date="2020-04" db="EMBL/GenBank/DDBJ databases">
        <authorList>
            <consortium name="NCBI Genome Project"/>
        </authorList>
    </citation>
    <scope>NUCLEOTIDE SEQUENCE</scope>
    <source>
        <strain evidence="4">CBS 304.34</strain>
    </source>
</reference>
<evidence type="ECO:0000256" key="1">
    <source>
        <dbReference type="SAM" id="MobiDB-lite"/>
    </source>
</evidence>
<evidence type="ECO:0000313" key="4">
    <source>
        <dbReference type="RefSeq" id="XP_033569436.1"/>
    </source>
</evidence>
<feature type="compositionally biased region" description="Basic and acidic residues" evidence="1">
    <location>
        <begin position="34"/>
        <end position="106"/>
    </location>
</feature>
<dbReference type="OrthoDB" id="529205at2759"/>
<evidence type="ECO:0008006" key="5">
    <source>
        <dbReference type="Google" id="ProtNLM"/>
    </source>
</evidence>
<protein>
    <recommendedName>
        <fullName evidence="5">Mitochondrial carrier</fullName>
    </recommendedName>
</protein>
<feature type="compositionally biased region" description="Polar residues" evidence="1">
    <location>
        <begin position="18"/>
        <end position="32"/>
    </location>
</feature>
<keyword evidence="3" id="KW-1185">Reference proteome</keyword>
<evidence type="ECO:0000313" key="2">
    <source>
        <dbReference type="EMBL" id="KAF2802472.1"/>
    </source>
</evidence>